<gene>
    <name evidence="1" type="ORF">SAMN04490247_2880</name>
</gene>
<dbReference type="STRING" id="86666.SAMN04490247_2880"/>
<organism evidence="1 2">
    <name type="scientific">Salimicrobium halophilum</name>
    <dbReference type="NCBI Taxonomy" id="86666"/>
    <lineage>
        <taxon>Bacteria</taxon>
        <taxon>Bacillati</taxon>
        <taxon>Bacillota</taxon>
        <taxon>Bacilli</taxon>
        <taxon>Bacillales</taxon>
        <taxon>Bacillaceae</taxon>
        <taxon>Salimicrobium</taxon>
    </lineage>
</organism>
<proteinExistence type="predicted"/>
<name>A0A1G8VUG7_9BACI</name>
<dbReference type="AlphaFoldDB" id="A0A1G8VUG7"/>
<dbReference type="Proteomes" id="UP000199225">
    <property type="component" value="Unassembled WGS sequence"/>
</dbReference>
<dbReference type="EMBL" id="FNEV01000010">
    <property type="protein sequence ID" value="SDJ69095.1"/>
    <property type="molecule type" value="Genomic_DNA"/>
</dbReference>
<keyword evidence="2" id="KW-1185">Reference proteome</keyword>
<reference evidence="2" key="1">
    <citation type="submission" date="2016-10" db="EMBL/GenBank/DDBJ databases">
        <authorList>
            <person name="Varghese N."/>
            <person name="Submissions S."/>
        </authorList>
    </citation>
    <scope>NUCLEOTIDE SEQUENCE [LARGE SCALE GENOMIC DNA]</scope>
    <source>
        <strain evidence="2">DSM 4771</strain>
    </source>
</reference>
<evidence type="ECO:0000313" key="2">
    <source>
        <dbReference type="Proteomes" id="UP000199225"/>
    </source>
</evidence>
<evidence type="ECO:0000313" key="1">
    <source>
        <dbReference type="EMBL" id="SDJ69095.1"/>
    </source>
</evidence>
<protein>
    <submittedName>
        <fullName evidence="1">Uncharacterized protein</fullName>
    </submittedName>
</protein>
<sequence>MKKLDQLIRDLRNIGVEVEKVYKLSEGKEGAH</sequence>
<accession>A0A1G8VUG7</accession>